<dbReference type="AlphaFoldDB" id="A0A7T0BTP8"/>
<accession>A0A7T0BTP8</accession>
<dbReference type="Proteomes" id="UP000594688">
    <property type="component" value="Chromosome"/>
</dbReference>
<organism evidence="1 2">
    <name type="scientific">Candidatus Nitronauta litoralis</name>
    <dbReference type="NCBI Taxonomy" id="2705533"/>
    <lineage>
        <taxon>Bacteria</taxon>
        <taxon>Pseudomonadati</taxon>
        <taxon>Nitrospinota/Tectimicrobiota group</taxon>
        <taxon>Nitrospinota</taxon>
        <taxon>Nitrospinia</taxon>
        <taxon>Nitrospinales</taxon>
        <taxon>Nitrospinaceae</taxon>
        <taxon>Candidatus Nitronauta</taxon>
    </lineage>
</organism>
<dbReference type="EMBL" id="CP048685">
    <property type="protein sequence ID" value="QPJ60824.1"/>
    <property type="molecule type" value="Genomic_DNA"/>
</dbReference>
<gene>
    <name evidence="1" type="ORF">G3M70_02545</name>
</gene>
<sequence length="73" mass="8440">MEVNTIKVEIRKHHVTPGVNVLDLHIDANGEKIIKQTQHKDIDRAYQKFVEEIIRVSKELAEAPLEGHKMEEV</sequence>
<dbReference type="KEGG" id="nli:G3M70_02545"/>
<reference evidence="1 2" key="1">
    <citation type="submission" date="2020-02" db="EMBL/GenBank/DDBJ databases">
        <title>Genomic and physiological characterization of two novel Nitrospinaceae genera.</title>
        <authorList>
            <person name="Mueller A.J."/>
            <person name="Jung M.-Y."/>
            <person name="Strachan C.R."/>
            <person name="Herbold C.W."/>
            <person name="Kirkegaard R.H."/>
            <person name="Daims H."/>
        </authorList>
    </citation>
    <scope>NUCLEOTIDE SEQUENCE [LARGE SCALE GENOMIC DNA]</scope>
    <source>
        <strain evidence="1">EB</strain>
    </source>
</reference>
<protein>
    <submittedName>
        <fullName evidence="1">Uncharacterized protein</fullName>
    </submittedName>
</protein>
<name>A0A7T0BTP8_9BACT</name>
<evidence type="ECO:0000313" key="2">
    <source>
        <dbReference type="Proteomes" id="UP000594688"/>
    </source>
</evidence>
<evidence type="ECO:0000313" key="1">
    <source>
        <dbReference type="EMBL" id="QPJ60824.1"/>
    </source>
</evidence>
<proteinExistence type="predicted"/>